<keyword evidence="2" id="KW-1185">Reference proteome</keyword>
<sequence length="207" mass="25200">MSEKADIFAEIQEHIQQNQEINFIMVMKENELEQTILIGIFQEENKIYAKQSFIIESQFAFSTIKLKDVQVFLSIDKDFQFYVDEELQNRESFIGVEGQSGNTYRHLNCFNQNFMSILRFEKLYNQLLLFFLSYIVERKKRRRRGKTSLIKSFKSRFNIKSFRLIIIIIKRKVIFRWNRSCKRHRIFNFSLNSCHINNSRQYKYRIQ</sequence>
<dbReference type="GeneID" id="14906821"/>
<organism evidence="1 2">
    <name type="scientific">Ichthyophthirius multifiliis</name>
    <name type="common">White spot disease agent</name>
    <name type="synonym">Ich</name>
    <dbReference type="NCBI Taxonomy" id="5932"/>
    <lineage>
        <taxon>Eukaryota</taxon>
        <taxon>Sar</taxon>
        <taxon>Alveolata</taxon>
        <taxon>Ciliophora</taxon>
        <taxon>Intramacronucleata</taxon>
        <taxon>Oligohymenophorea</taxon>
        <taxon>Hymenostomatida</taxon>
        <taxon>Ophryoglenina</taxon>
        <taxon>Ichthyophthirius</taxon>
    </lineage>
</organism>
<evidence type="ECO:0000313" key="1">
    <source>
        <dbReference type="EMBL" id="EGR30704.1"/>
    </source>
</evidence>
<name>G0QVQ1_ICHMU</name>
<dbReference type="InParanoid" id="G0QVQ1"/>
<dbReference type="EMBL" id="GL983952">
    <property type="protein sequence ID" value="EGR30704.1"/>
    <property type="molecule type" value="Genomic_DNA"/>
</dbReference>
<accession>G0QVQ1</accession>
<protein>
    <submittedName>
        <fullName evidence="1">Uncharacterized protein</fullName>
    </submittedName>
</protein>
<evidence type="ECO:0000313" key="2">
    <source>
        <dbReference type="Proteomes" id="UP000008983"/>
    </source>
</evidence>
<dbReference type="Proteomes" id="UP000008983">
    <property type="component" value="Unassembled WGS sequence"/>
</dbReference>
<dbReference type="RefSeq" id="XP_004032291.1">
    <property type="nucleotide sequence ID" value="XM_004032243.1"/>
</dbReference>
<proteinExistence type="predicted"/>
<gene>
    <name evidence="1" type="ORF">IMG5_125230</name>
</gene>
<dbReference type="AlphaFoldDB" id="G0QVQ1"/>
<reference evidence="1 2" key="1">
    <citation type="submission" date="2011-07" db="EMBL/GenBank/DDBJ databases">
        <authorList>
            <person name="Coyne R."/>
            <person name="Brami D."/>
            <person name="Johnson J."/>
            <person name="Hostetler J."/>
            <person name="Hannick L."/>
            <person name="Clark T."/>
            <person name="Cassidy-Hanley D."/>
            <person name="Inman J."/>
        </authorList>
    </citation>
    <scope>NUCLEOTIDE SEQUENCE [LARGE SCALE GENOMIC DNA]</scope>
    <source>
        <strain evidence="1 2">G5</strain>
    </source>
</reference>